<dbReference type="EMBL" id="CP001826">
    <property type="protein sequence ID" value="ACZ43213.1"/>
    <property type="molecule type" value="Genomic_DNA"/>
</dbReference>
<dbReference type="SUPFAM" id="SSF46785">
    <property type="entry name" value="Winged helix' DNA-binding domain"/>
    <property type="match status" value="1"/>
</dbReference>
<dbReference type="KEGG" id="ttr:Tter_2314"/>
<keyword evidence="3" id="KW-0804">Transcription</keyword>
<proteinExistence type="predicted"/>
<evidence type="ECO:0000256" key="2">
    <source>
        <dbReference type="ARBA" id="ARBA00023125"/>
    </source>
</evidence>
<evidence type="ECO:0000259" key="4">
    <source>
        <dbReference type="PROSITE" id="PS50949"/>
    </source>
</evidence>
<organism evidence="5 6">
    <name type="scientific">Thermobaculum terrenum (strain ATCC BAA-798 / CCMEE 7001 / YNP1)</name>
    <dbReference type="NCBI Taxonomy" id="525904"/>
    <lineage>
        <taxon>Bacteria</taxon>
        <taxon>Bacillati</taxon>
        <taxon>Chloroflexota</taxon>
        <taxon>Chloroflexia</taxon>
        <taxon>Candidatus Thermobaculales</taxon>
        <taxon>Candidatus Thermobaculaceae</taxon>
        <taxon>Thermobaculum</taxon>
    </lineage>
</organism>
<dbReference type="OrthoDB" id="9781630at2"/>
<accession>D1CHJ2</accession>
<dbReference type="Gene3D" id="1.20.120.530">
    <property type="entry name" value="GntR ligand-binding domain-like"/>
    <property type="match status" value="1"/>
</dbReference>
<dbReference type="STRING" id="525904.Tter_2314"/>
<dbReference type="PANTHER" id="PTHR43537:SF24">
    <property type="entry name" value="GLUCONATE OPERON TRANSCRIPTIONAL REPRESSOR"/>
    <property type="match status" value="1"/>
</dbReference>
<dbReference type="eggNOG" id="COG1802">
    <property type="taxonomic scope" value="Bacteria"/>
</dbReference>
<dbReference type="Gene3D" id="1.10.10.10">
    <property type="entry name" value="Winged helix-like DNA-binding domain superfamily/Winged helix DNA-binding domain"/>
    <property type="match status" value="1"/>
</dbReference>
<dbReference type="HOGENOM" id="CLU_017584_5_1_0"/>
<dbReference type="InterPro" id="IPR036388">
    <property type="entry name" value="WH-like_DNA-bd_sf"/>
</dbReference>
<dbReference type="GO" id="GO:0003700">
    <property type="term" value="F:DNA-binding transcription factor activity"/>
    <property type="evidence" value="ECO:0007669"/>
    <property type="project" value="InterPro"/>
</dbReference>
<dbReference type="GO" id="GO:0043565">
    <property type="term" value="F:sequence-specific DNA binding"/>
    <property type="evidence" value="ECO:0007669"/>
    <property type="project" value="InterPro"/>
</dbReference>
<protein>
    <submittedName>
        <fullName evidence="5">Transcriptional regulator, GntR family</fullName>
    </submittedName>
</protein>
<keyword evidence="2" id="KW-0238">DNA-binding</keyword>
<dbReference type="SMART" id="SM00895">
    <property type="entry name" value="FCD"/>
    <property type="match status" value="1"/>
</dbReference>
<dbReference type="Pfam" id="PF07729">
    <property type="entry name" value="FCD"/>
    <property type="match status" value="1"/>
</dbReference>
<evidence type="ECO:0000313" key="5">
    <source>
        <dbReference type="EMBL" id="ACZ43213.1"/>
    </source>
</evidence>
<name>D1CHJ2_THET1</name>
<dbReference type="AlphaFoldDB" id="D1CHJ2"/>
<dbReference type="PRINTS" id="PR00033">
    <property type="entry name" value="HTHASNC"/>
</dbReference>
<evidence type="ECO:0000256" key="1">
    <source>
        <dbReference type="ARBA" id="ARBA00023015"/>
    </source>
</evidence>
<dbReference type="InterPro" id="IPR000524">
    <property type="entry name" value="Tscrpt_reg_HTH_GntR"/>
</dbReference>
<feature type="domain" description="HTH gntR-type" evidence="4">
    <location>
        <begin position="38"/>
        <end position="105"/>
    </location>
</feature>
<keyword evidence="1" id="KW-0805">Transcription regulation</keyword>
<dbReference type="PROSITE" id="PS50949">
    <property type="entry name" value="HTH_GNTR"/>
    <property type="match status" value="1"/>
</dbReference>
<dbReference type="InterPro" id="IPR000485">
    <property type="entry name" value="AsnC-type_HTH_dom"/>
</dbReference>
<dbReference type="RefSeq" id="WP_012876244.1">
    <property type="nucleotide sequence ID" value="NC_013526.1"/>
</dbReference>
<dbReference type="PRINTS" id="PR00035">
    <property type="entry name" value="HTHGNTR"/>
</dbReference>
<dbReference type="InterPro" id="IPR036390">
    <property type="entry name" value="WH_DNA-bd_sf"/>
</dbReference>
<dbReference type="Proteomes" id="UP000000323">
    <property type="component" value="Chromosome 2"/>
</dbReference>
<dbReference type="InterPro" id="IPR011711">
    <property type="entry name" value="GntR_C"/>
</dbReference>
<keyword evidence="6" id="KW-1185">Reference proteome</keyword>
<dbReference type="SMART" id="SM00345">
    <property type="entry name" value="HTH_GNTR"/>
    <property type="match status" value="1"/>
</dbReference>
<dbReference type="SUPFAM" id="SSF48008">
    <property type="entry name" value="GntR ligand-binding domain-like"/>
    <property type="match status" value="1"/>
</dbReference>
<dbReference type="PANTHER" id="PTHR43537">
    <property type="entry name" value="TRANSCRIPTIONAL REGULATOR, GNTR FAMILY"/>
    <property type="match status" value="1"/>
</dbReference>
<reference evidence="6" key="1">
    <citation type="journal article" date="2010" name="Stand. Genomic Sci.">
        <title>Complete genome sequence of 'Thermobaculum terrenum' type strain (YNP1).</title>
        <authorList>
            <person name="Kiss H."/>
            <person name="Cleland D."/>
            <person name="Lapidus A."/>
            <person name="Lucas S."/>
            <person name="Glavina Del Rio T."/>
            <person name="Nolan M."/>
            <person name="Tice H."/>
            <person name="Han C."/>
            <person name="Goodwin L."/>
            <person name="Pitluck S."/>
            <person name="Liolios K."/>
            <person name="Ivanova N."/>
            <person name="Mavromatis K."/>
            <person name="Ovchinnikova G."/>
            <person name="Pati A."/>
            <person name="Chen A."/>
            <person name="Palaniappan K."/>
            <person name="Land M."/>
            <person name="Hauser L."/>
            <person name="Chang Y."/>
            <person name="Jeffries C."/>
            <person name="Lu M."/>
            <person name="Brettin T."/>
            <person name="Detter J."/>
            <person name="Goker M."/>
            <person name="Tindall B."/>
            <person name="Beck B."/>
            <person name="McDermott T."/>
            <person name="Woyke T."/>
            <person name="Bristow J."/>
            <person name="Eisen J."/>
            <person name="Markowitz V."/>
            <person name="Hugenholtz P."/>
            <person name="Kyrpides N."/>
            <person name="Klenk H."/>
            <person name="Cheng J."/>
        </authorList>
    </citation>
    <scope>NUCLEOTIDE SEQUENCE [LARGE SCALE GENOMIC DNA]</scope>
    <source>
        <strain evidence="6">ATCC BAA-798 / YNP1</strain>
    </source>
</reference>
<dbReference type="InterPro" id="IPR008920">
    <property type="entry name" value="TF_FadR/GntR_C"/>
</dbReference>
<gene>
    <name evidence="5" type="ordered locus">Tter_2314</name>
</gene>
<evidence type="ECO:0000256" key="3">
    <source>
        <dbReference type="ARBA" id="ARBA00023163"/>
    </source>
</evidence>
<dbReference type="Pfam" id="PF00392">
    <property type="entry name" value="GntR"/>
    <property type="match status" value="1"/>
</dbReference>
<sequence>MASIREDYTSSEGDAERRRAVEEMFDLLWGQNGKVYLPTAVDHAYQMIWIKLIGGEKRHGERLSDVDLAAELGLSRTPVRQALHRLAQDGLVRFDPRRGFSVREFTARDIREIFEVRAALEVLALRLGAHRLERPQLQFELAQLEHVRAHMDQNPIYLFLQNDLRMHNMIIRASGNSRLIQILATIRSQHGLFQFRDSFYPGRILRALEDHERILLCLLDGDFGRAEEQLAQHIRNSMEGILVDLFGEGGEV</sequence>
<evidence type="ECO:0000313" key="6">
    <source>
        <dbReference type="Proteomes" id="UP000000323"/>
    </source>
</evidence>